<comment type="caution">
    <text evidence="3">The sequence shown here is derived from an EMBL/GenBank/DDBJ whole genome shotgun (WGS) entry which is preliminary data.</text>
</comment>
<dbReference type="Proteomes" id="UP000177697">
    <property type="component" value="Unassembled WGS sequence"/>
</dbReference>
<dbReference type="InterPro" id="IPR011204">
    <property type="entry name" value="Virulence_RhuM-like"/>
</dbReference>
<evidence type="ECO:0000256" key="1">
    <source>
        <dbReference type="SAM" id="Coils"/>
    </source>
</evidence>
<organism evidence="3 4">
    <name type="scientific">Candidatus Zambryskibacteria bacterium RIFOXYC1_FULL_39_10</name>
    <dbReference type="NCBI Taxonomy" id="1802779"/>
    <lineage>
        <taxon>Bacteria</taxon>
        <taxon>Candidatus Zambryskiibacteriota</taxon>
    </lineage>
</organism>
<dbReference type="PANTHER" id="PTHR35810:SF1">
    <property type="entry name" value="CYTOPLASMIC PROTEIN"/>
    <property type="match status" value="1"/>
</dbReference>
<proteinExistence type="predicted"/>
<dbReference type="SUPFAM" id="SSF140931">
    <property type="entry name" value="Fic-like"/>
    <property type="match status" value="1"/>
</dbReference>
<dbReference type="Pfam" id="PF13310">
    <property type="entry name" value="Virulence_RhuM"/>
    <property type="match status" value="1"/>
</dbReference>
<dbReference type="PANTHER" id="PTHR35810">
    <property type="entry name" value="CYTOPLASMIC PROTEIN-RELATED"/>
    <property type="match status" value="1"/>
</dbReference>
<reference evidence="3 4" key="1">
    <citation type="journal article" date="2016" name="Nat. Commun.">
        <title>Thousands of microbial genomes shed light on interconnected biogeochemical processes in an aquifer system.</title>
        <authorList>
            <person name="Anantharaman K."/>
            <person name="Brown C.T."/>
            <person name="Hug L.A."/>
            <person name="Sharon I."/>
            <person name="Castelle C.J."/>
            <person name="Probst A.J."/>
            <person name="Thomas B.C."/>
            <person name="Singh A."/>
            <person name="Wilkins M.J."/>
            <person name="Karaoz U."/>
            <person name="Brodie E.L."/>
            <person name="Williams K.H."/>
            <person name="Hubbard S.S."/>
            <person name="Banfield J.F."/>
        </authorList>
    </citation>
    <scope>NUCLEOTIDE SEQUENCE [LARGE SCALE GENOMIC DNA]</scope>
</reference>
<protein>
    <submittedName>
        <fullName evidence="3">Death-on-curing protein</fullName>
    </submittedName>
</protein>
<dbReference type="InterPro" id="IPR003812">
    <property type="entry name" value="Fido"/>
</dbReference>
<dbReference type="Gene3D" id="1.20.120.1870">
    <property type="entry name" value="Fic/DOC protein, Fido domain"/>
    <property type="match status" value="1"/>
</dbReference>
<keyword evidence="1" id="KW-0175">Coiled coil</keyword>
<evidence type="ECO:0000313" key="3">
    <source>
        <dbReference type="EMBL" id="OHB14261.1"/>
    </source>
</evidence>
<feature type="coiled-coil region" evidence="1">
    <location>
        <begin position="178"/>
        <end position="205"/>
    </location>
</feature>
<dbReference type="PROSITE" id="PS51459">
    <property type="entry name" value="FIDO"/>
    <property type="match status" value="1"/>
</dbReference>
<sequence>MKEVVIYQSKSGAIELRGDFGKETIWATQAQIAEVFDIDRTVATKHINNLIKSGEVDVKSNVQKMHIANSDKPISFYSLDMILAVGYRTNSKRAIDFRKWATKTLRNYIVDGYVINKSRIAKNYERFQSVVQDIKKLLPAGSATESKDVVELVSLFADTWLSLDAYDKEALPKGKLTKKKVELTADKIINNLTKLKQNLLQKEEATEIFGTERNSGSILGIVGNVMQTFGGKELYPSAEEKAVHLLYFMVKNHPFVDGNKRSGAFAFVWFLQQANILDVSRLTPSALTALTIMVAESDPTHKEKVVKLVLNLISKK</sequence>
<dbReference type="EMBL" id="MHWW01000025">
    <property type="protein sequence ID" value="OHB14261.1"/>
    <property type="molecule type" value="Genomic_DNA"/>
</dbReference>
<name>A0A1G2UY14_9BACT</name>
<gene>
    <name evidence="3" type="ORF">A2431_02745</name>
</gene>
<feature type="domain" description="Fido" evidence="2">
    <location>
        <begin position="176"/>
        <end position="311"/>
    </location>
</feature>
<accession>A0A1G2UY14</accession>
<dbReference type="Pfam" id="PF02661">
    <property type="entry name" value="Fic"/>
    <property type="match status" value="1"/>
</dbReference>
<evidence type="ECO:0000313" key="4">
    <source>
        <dbReference type="Proteomes" id="UP000177697"/>
    </source>
</evidence>
<dbReference type="InterPro" id="IPR053737">
    <property type="entry name" value="Type_II_TA_Toxin"/>
</dbReference>
<dbReference type="AlphaFoldDB" id="A0A1G2UY14"/>
<evidence type="ECO:0000259" key="2">
    <source>
        <dbReference type="PROSITE" id="PS51459"/>
    </source>
</evidence>
<dbReference type="InterPro" id="IPR036597">
    <property type="entry name" value="Fido-like_dom_sf"/>
</dbReference>